<evidence type="ECO:0000256" key="1">
    <source>
        <dbReference type="SAM" id="MobiDB-lite"/>
    </source>
</evidence>
<proteinExistence type="predicted"/>
<gene>
    <name evidence="2" type="ORF">SAMN02910291_02846</name>
</gene>
<dbReference type="RefSeq" id="WP_072312574.1">
    <property type="nucleotide sequence ID" value="NZ_FPIW01000098.1"/>
</dbReference>
<accession>A0AA94HVA2</accession>
<dbReference type="AlphaFoldDB" id="A0AA94HVA2"/>
<reference evidence="3" key="1">
    <citation type="submission" date="2016-11" db="EMBL/GenBank/DDBJ databases">
        <authorList>
            <person name="Jaros S."/>
            <person name="Januszkiewicz K."/>
            <person name="Wedrychowicz H."/>
        </authorList>
    </citation>
    <scope>NUCLEOTIDE SEQUENCE [LARGE SCALE GENOMIC DNA]</scope>
    <source>
        <strain evidence="3">DSM 7057</strain>
    </source>
</reference>
<evidence type="ECO:0000313" key="3">
    <source>
        <dbReference type="Proteomes" id="UP000182680"/>
    </source>
</evidence>
<organism evidence="2 3">
    <name type="scientific">Desulfovibrio desulfuricans</name>
    <dbReference type="NCBI Taxonomy" id="876"/>
    <lineage>
        <taxon>Bacteria</taxon>
        <taxon>Pseudomonadati</taxon>
        <taxon>Thermodesulfobacteriota</taxon>
        <taxon>Desulfovibrionia</taxon>
        <taxon>Desulfovibrionales</taxon>
        <taxon>Desulfovibrionaceae</taxon>
        <taxon>Desulfovibrio</taxon>
    </lineage>
</organism>
<sequence length="161" mass="17149">MPSSTSPDSWSDINTDMIARTCDGADCQYICKTTLKTDTGRTVSALGEADTLQAASDTSRANATRLLQAQFTPSNDAVTQSHWDDAPTHVQGPQDRPQNKAMLNGGGSKPASPKQVGLVKKIAQEKGQSAEALSYRDFGKDLAQLTGAEINTLIRTLKGSH</sequence>
<comment type="caution">
    <text evidence="2">The sequence shown here is derived from an EMBL/GenBank/DDBJ whole genome shotgun (WGS) entry which is preliminary data.</text>
</comment>
<protein>
    <submittedName>
        <fullName evidence="2">Uncharacterized protein</fullName>
    </submittedName>
</protein>
<dbReference type="Proteomes" id="UP000182680">
    <property type="component" value="Unassembled WGS sequence"/>
</dbReference>
<feature type="region of interest" description="Disordered" evidence="1">
    <location>
        <begin position="73"/>
        <end position="114"/>
    </location>
</feature>
<evidence type="ECO:0000313" key="2">
    <source>
        <dbReference type="EMBL" id="SFW74060.1"/>
    </source>
</evidence>
<dbReference type="EMBL" id="FPIW01000098">
    <property type="protein sequence ID" value="SFW74060.1"/>
    <property type="molecule type" value="Genomic_DNA"/>
</dbReference>
<name>A0AA94HVA2_DESDE</name>